<feature type="compositionally biased region" description="Basic and acidic residues" evidence="4">
    <location>
        <begin position="1342"/>
        <end position="1359"/>
    </location>
</feature>
<feature type="compositionally biased region" description="Basic and acidic residues" evidence="4">
    <location>
        <begin position="434"/>
        <end position="463"/>
    </location>
</feature>
<feature type="compositionally biased region" description="Basic and acidic residues" evidence="4">
    <location>
        <begin position="317"/>
        <end position="335"/>
    </location>
</feature>
<feature type="compositionally biased region" description="Basic and acidic residues" evidence="4">
    <location>
        <begin position="1502"/>
        <end position="1516"/>
    </location>
</feature>
<feature type="compositionally biased region" description="Basic and acidic residues" evidence="4">
    <location>
        <begin position="819"/>
        <end position="867"/>
    </location>
</feature>
<feature type="compositionally biased region" description="Polar residues" evidence="4">
    <location>
        <begin position="1486"/>
        <end position="1495"/>
    </location>
</feature>
<name>A0ABD1JNR2_9TELE</name>
<feature type="compositionally biased region" description="Basic and acidic residues" evidence="4">
    <location>
        <begin position="717"/>
        <end position="754"/>
    </location>
</feature>
<feature type="compositionally biased region" description="Polar residues" evidence="4">
    <location>
        <begin position="348"/>
        <end position="359"/>
    </location>
</feature>
<dbReference type="Proteomes" id="UP001591681">
    <property type="component" value="Unassembled WGS sequence"/>
</dbReference>
<feature type="compositionally biased region" description="Basic and acidic residues" evidence="4">
    <location>
        <begin position="510"/>
        <end position="535"/>
    </location>
</feature>
<dbReference type="PANTHER" id="PTHR47391:SF1">
    <property type="entry name" value="BIORIENTATION OF CHROMOSOMES IN CELL DIVISION 1 LIKE 1"/>
    <property type="match status" value="1"/>
</dbReference>
<feature type="compositionally biased region" description="Polar residues" evidence="4">
    <location>
        <begin position="1216"/>
        <end position="1260"/>
    </location>
</feature>
<reference evidence="6 7" key="1">
    <citation type="submission" date="2024-09" db="EMBL/GenBank/DDBJ databases">
        <title>A chromosome-level genome assembly of Gray's grenadier anchovy, Coilia grayii.</title>
        <authorList>
            <person name="Fu Z."/>
        </authorList>
    </citation>
    <scope>NUCLEOTIDE SEQUENCE [LARGE SCALE GENOMIC DNA]</scope>
    <source>
        <strain evidence="6">G4</strain>
        <tissue evidence="6">Muscle</tissue>
    </source>
</reference>
<feature type="compositionally biased region" description="Basic and acidic residues" evidence="4">
    <location>
        <begin position="1418"/>
        <end position="1437"/>
    </location>
</feature>
<proteinExistence type="inferred from homology"/>
<dbReference type="EMBL" id="JBHFQA010000013">
    <property type="protein sequence ID" value="KAL2088722.1"/>
    <property type="molecule type" value="Genomic_DNA"/>
</dbReference>
<feature type="compositionally biased region" description="Basic and acidic residues" evidence="4">
    <location>
        <begin position="598"/>
        <end position="609"/>
    </location>
</feature>
<evidence type="ECO:0000313" key="7">
    <source>
        <dbReference type="Proteomes" id="UP001591681"/>
    </source>
</evidence>
<evidence type="ECO:0000259" key="5">
    <source>
        <dbReference type="Pfam" id="PF05205"/>
    </source>
</evidence>
<evidence type="ECO:0000256" key="4">
    <source>
        <dbReference type="SAM" id="MobiDB-lite"/>
    </source>
</evidence>
<dbReference type="InterPro" id="IPR043244">
    <property type="entry name" value="BOD1L1"/>
</dbReference>
<evidence type="ECO:0000313" key="6">
    <source>
        <dbReference type="EMBL" id="KAL2088722.1"/>
    </source>
</evidence>
<feature type="compositionally biased region" description="Basic and acidic residues" evidence="4">
    <location>
        <begin position="574"/>
        <end position="584"/>
    </location>
</feature>
<evidence type="ECO:0000256" key="2">
    <source>
        <dbReference type="ARBA" id="ARBA00008463"/>
    </source>
</evidence>
<comment type="subcellular location">
    <subcellularLocation>
        <location evidence="1">Chromosome</location>
    </subcellularLocation>
</comment>
<feature type="compositionally biased region" description="Basic and acidic residues" evidence="4">
    <location>
        <begin position="232"/>
        <end position="251"/>
    </location>
</feature>
<feature type="compositionally biased region" description="Acidic residues" evidence="4">
    <location>
        <begin position="363"/>
        <end position="382"/>
    </location>
</feature>
<feature type="compositionally biased region" description="Basic and acidic residues" evidence="4">
    <location>
        <begin position="790"/>
        <end position="802"/>
    </location>
</feature>
<feature type="compositionally biased region" description="Basic and acidic residues" evidence="4">
    <location>
        <begin position="915"/>
        <end position="925"/>
    </location>
</feature>
<feature type="region of interest" description="Disordered" evidence="4">
    <location>
        <begin position="208"/>
        <end position="987"/>
    </location>
</feature>
<dbReference type="PANTHER" id="PTHR47391">
    <property type="entry name" value="BIORIENTATION OF CHROMOSOMES IN CELL DIVISION 1 LIKE 1"/>
    <property type="match status" value="1"/>
</dbReference>
<sequence length="1528" mass="167864">MAGLPPGDPQLVSMIVNHLKTQGLFDQFRRDCLADVDTKPAYLNLRQRVDNFVSNHLSNHTWSPHLNKNQLRNNIRQLVLQSGMLEQGVDRIVAQVVDPKIHHIFRPQVEKVVREFLSPGSHFEEPPAYYPPGEERQDLQFPHSAVGSVPGTSASAMSILDTISSLNQEASTRTGREKGQKGELGGEDPLLKDAEEAVLKAAEEAALTAEEVEVMNGSTGEQDMSLEEEEKSEGLDKQPEEGQQEEGEKAVPDTVSSMELKTEDMSEEMDIDQESSEERKEDQTKEEKGVKEEEDKDRNMSGSPSQTTEDQDTSKTSNEKQRIRQKARERLKEEYSLEDSDLEGLSDITVSSVHTSDLSSFEGESDDEPQPSDSTEEGEITSEDEKVESKKKASGGEEEEENKDRKPGARRQGYVHKPFLYSRYYSDSDDEVTVEQRRRSVAKDKEERLLKRQQNRERMEEKRRNKQAQMEEQDMKAGDDAQRPRAKEACKEKKVLEKKVALSRKLKRDSRKEGEAGNKKKGDADGEAEKKDDSQRMALPKGLSSKTVRKVSESSVTDEAHRRKSGSVSEEPSQETKKLADKNRTHSFILDLEQGAEELLRPRSSGKFDRHSRKEQHLKDRKERDREHGVSDESVKTKQRAEKKVEAHGEESSHKDGAGAKVSSEDRGEKKSSKLKVEKKASSVSREARSSISEGSAVEEGQREAGSKKMKISTGETPKEKDKEKDRTKGEKVAGRSDPRHLDSTGSSEERSDLELGTDGNRKKDKLIKEVLKRSKSSTDVKHADKHRSRLDSKDSDKEKARGAHSTPDLQRSISETEGEARRSRDVESALKVKMLSEKSRSKSREEPKTPTQSKSDKKASVQDTKSKSSTSVSKADTTKEKKKDGGAKDKKPSEEHSSEKPQEAKSSKKLSSKKVKDSEKKGEALGDQGGKSVDVTTASPLSPTTPETPMSAHVPQPKELGMEVDPAGSVSTAAAPTVVGPSDDAFDALSDITPEPEGEDIAVRLAECEEEEEGKEEPRALPAEADALLSLMEVCSSAERSVVAETEARQEAIPSAAAGLSLQEADLKMKEAALTLLSMDPDLTLSPSLIDRHMTPIISEEVTPPEEMITTSHEAAAQETLVDSSGNDVQEAETTQTPQEMPEVQHTHDEGIADGVAAPVEPSLMTQQEVTLKDATSEEPSEEEKPDTASSPSDAAPVIAPSQSIDVDEVAGQSDLGSQGASADVSTNEAKLTGSSPAVSNIAEVTQPESMENEASVSKQGEVPSESAVTETEEGQTEEHTCKQDEPAQETNAPPDEAPQEKATPESVLQEVEVTRGTRRGRQARLVKQSSSASQSDGQEEERGSDVSEMDEKSEGRVTRRGRRSAVATSKSKTEPEGKDQSSEMQPDTQAEKPSEPEATRRGRSSKASAPSSESQPDEKEGEEGPKEIEKEEVPVRRGRRSGAQTKEATTAARSGLKRKRSEETEDSGEEQSTEEKKISDATEEASSQKSPALTQPEGETEVKQERPSEVKSDDVSVTYEVFLLIE</sequence>
<feature type="compositionally biased region" description="Basic and acidic residues" evidence="4">
    <location>
        <begin position="1391"/>
        <end position="1402"/>
    </location>
</feature>
<feature type="domain" description="BOD1/SHG1" evidence="5">
    <location>
        <begin position="15"/>
        <end position="110"/>
    </location>
</feature>
<comment type="caution">
    <text evidence="6">The sequence shown here is derived from an EMBL/GenBank/DDBJ whole genome shotgun (WGS) entry which is preliminary data.</text>
</comment>
<feature type="compositionally biased region" description="Basic and acidic residues" evidence="4">
    <location>
        <begin position="383"/>
        <end position="395"/>
    </location>
</feature>
<feature type="compositionally biased region" description="Basic and acidic residues" evidence="4">
    <location>
        <begin position="1278"/>
        <end position="1287"/>
    </location>
</feature>
<feature type="compositionally biased region" description="Basic and acidic residues" evidence="4">
    <location>
        <begin position="615"/>
        <end position="689"/>
    </location>
</feature>
<feature type="region of interest" description="Disordered" evidence="4">
    <location>
        <begin position="1122"/>
        <end position="1147"/>
    </location>
</feature>
<feature type="compositionally biased region" description="Basic and acidic residues" evidence="4">
    <location>
        <begin position="1373"/>
        <end position="1383"/>
    </location>
</feature>
<keyword evidence="7" id="KW-1185">Reference proteome</keyword>
<feature type="compositionally biased region" description="Acidic residues" evidence="4">
    <location>
        <begin position="265"/>
        <end position="275"/>
    </location>
</feature>
<protein>
    <recommendedName>
        <fullName evidence="5">BOD1/SHG1 domain-containing protein</fullName>
    </recommendedName>
</protein>
<feature type="compositionally biased region" description="Polar residues" evidence="4">
    <location>
        <begin position="1329"/>
        <end position="1338"/>
    </location>
</feature>
<feature type="region of interest" description="Disordered" evidence="4">
    <location>
        <begin position="1163"/>
        <end position="1519"/>
    </location>
</feature>
<feature type="compositionally biased region" description="Basic and acidic residues" evidence="4">
    <location>
        <begin position="473"/>
        <end position="500"/>
    </location>
</feature>
<dbReference type="Pfam" id="PF05205">
    <property type="entry name" value="COMPASS-Shg1"/>
    <property type="match status" value="1"/>
</dbReference>
<feature type="compositionally biased region" description="Low complexity" evidence="4">
    <location>
        <begin position="1407"/>
        <end position="1416"/>
    </location>
</feature>
<feature type="region of interest" description="Disordered" evidence="4">
    <location>
        <begin position="167"/>
        <end position="190"/>
    </location>
</feature>
<comment type="similarity">
    <text evidence="2">Belongs to the BOD1 family.</text>
</comment>
<organism evidence="6 7">
    <name type="scientific">Coilia grayii</name>
    <name type="common">Gray's grenadier anchovy</name>
    <dbReference type="NCBI Taxonomy" id="363190"/>
    <lineage>
        <taxon>Eukaryota</taxon>
        <taxon>Metazoa</taxon>
        <taxon>Chordata</taxon>
        <taxon>Craniata</taxon>
        <taxon>Vertebrata</taxon>
        <taxon>Euteleostomi</taxon>
        <taxon>Actinopterygii</taxon>
        <taxon>Neopterygii</taxon>
        <taxon>Teleostei</taxon>
        <taxon>Clupei</taxon>
        <taxon>Clupeiformes</taxon>
        <taxon>Clupeoidei</taxon>
        <taxon>Engraulidae</taxon>
        <taxon>Coilinae</taxon>
        <taxon>Coilia</taxon>
    </lineage>
</organism>
<feature type="compositionally biased region" description="Basic and acidic residues" evidence="4">
    <location>
        <begin position="767"/>
        <end position="783"/>
    </location>
</feature>
<dbReference type="InterPro" id="IPR055264">
    <property type="entry name" value="BOD1/SHG1_dom"/>
</dbReference>
<feature type="compositionally biased region" description="Basic and acidic residues" evidence="4">
    <location>
        <begin position="276"/>
        <end position="299"/>
    </location>
</feature>
<evidence type="ECO:0000256" key="1">
    <source>
        <dbReference type="ARBA" id="ARBA00004286"/>
    </source>
</evidence>
<feature type="compositionally biased region" description="Polar residues" evidence="4">
    <location>
        <begin position="1122"/>
        <end position="1140"/>
    </location>
</feature>
<feature type="compositionally biased region" description="Basic and acidic residues" evidence="4">
    <location>
        <begin position="877"/>
        <end position="907"/>
    </location>
</feature>
<accession>A0ABD1JNR2</accession>
<dbReference type="GO" id="GO:0005694">
    <property type="term" value="C:chromosome"/>
    <property type="evidence" value="ECO:0007669"/>
    <property type="project" value="UniProtKB-SubCell"/>
</dbReference>
<feature type="compositionally biased region" description="Polar residues" evidence="4">
    <location>
        <begin position="1444"/>
        <end position="1454"/>
    </location>
</feature>
<feature type="compositionally biased region" description="Acidic residues" evidence="4">
    <location>
        <begin position="1465"/>
        <end position="1474"/>
    </location>
</feature>
<feature type="compositionally biased region" description="Polar residues" evidence="4">
    <location>
        <begin position="935"/>
        <end position="949"/>
    </location>
</feature>
<gene>
    <name evidence="6" type="ORF">ACEWY4_015621</name>
</gene>
<keyword evidence="3" id="KW-0158">Chromosome</keyword>
<evidence type="ECO:0000256" key="3">
    <source>
        <dbReference type="ARBA" id="ARBA00022454"/>
    </source>
</evidence>